<name>A0A7G9R3G6_9MICO</name>
<protein>
    <submittedName>
        <fullName evidence="2">Uncharacterized protein</fullName>
    </submittedName>
</protein>
<feature type="region of interest" description="Disordered" evidence="1">
    <location>
        <begin position="1"/>
        <end position="93"/>
    </location>
</feature>
<keyword evidence="3" id="KW-1185">Reference proteome</keyword>
<accession>A0A7G9R3G6</accession>
<dbReference type="KEGG" id="pei:H9L10_03535"/>
<dbReference type="RefSeq" id="WP_166102317.1">
    <property type="nucleotide sequence ID" value="NZ_BMMY01000002.1"/>
</dbReference>
<proteinExistence type="predicted"/>
<feature type="compositionally biased region" description="Low complexity" evidence="1">
    <location>
        <begin position="73"/>
        <end position="87"/>
    </location>
</feature>
<gene>
    <name evidence="2" type="ORF">H9L10_03535</name>
</gene>
<organism evidence="2 3">
    <name type="scientific">Phycicoccus endophyticus</name>
    <dbReference type="NCBI Taxonomy" id="1690220"/>
    <lineage>
        <taxon>Bacteria</taxon>
        <taxon>Bacillati</taxon>
        <taxon>Actinomycetota</taxon>
        <taxon>Actinomycetes</taxon>
        <taxon>Micrococcales</taxon>
        <taxon>Intrasporangiaceae</taxon>
        <taxon>Phycicoccus</taxon>
    </lineage>
</organism>
<dbReference type="Proteomes" id="UP000515976">
    <property type="component" value="Chromosome"/>
</dbReference>
<reference evidence="2 3" key="1">
    <citation type="submission" date="2020-08" db="EMBL/GenBank/DDBJ databases">
        <title>Genome sequence of Phycicoccus endophyticus JCM 31784T.</title>
        <authorList>
            <person name="Hyun D.-W."/>
            <person name="Bae J.-W."/>
        </authorList>
    </citation>
    <scope>NUCLEOTIDE SEQUENCE [LARGE SCALE GENOMIC DNA]</scope>
    <source>
        <strain evidence="2 3">JCM 31784</strain>
    </source>
</reference>
<evidence type="ECO:0000313" key="2">
    <source>
        <dbReference type="EMBL" id="QNN50141.1"/>
    </source>
</evidence>
<dbReference type="EMBL" id="CP060712">
    <property type="protein sequence ID" value="QNN50141.1"/>
    <property type="molecule type" value="Genomic_DNA"/>
</dbReference>
<evidence type="ECO:0000313" key="3">
    <source>
        <dbReference type="Proteomes" id="UP000515976"/>
    </source>
</evidence>
<dbReference type="AlphaFoldDB" id="A0A7G9R3G6"/>
<sequence length="93" mass="10014">MAENPALFVRVSTKKGHSTAPRAVAERDGSSMRVLKQAAVDAAGRPLPPKPRDELAAARRRRRQDKKPRGAQVAVTPTPEPETVSGETSEETS</sequence>
<evidence type="ECO:0000256" key="1">
    <source>
        <dbReference type="SAM" id="MobiDB-lite"/>
    </source>
</evidence>